<dbReference type="PaxDb" id="2903-EOD29226"/>
<dbReference type="HOGENOM" id="CLU_001839_5_3_1"/>
<feature type="binding site" evidence="2">
    <location>
        <begin position="106"/>
        <end position="109"/>
    </location>
    <ligand>
        <name>substrate</name>
    </ligand>
</feature>
<feature type="active site" description="Phosphocysteine intermediate" evidence="1">
    <location>
        <position position="194"/>
    </location>
</feature>
<organism evidence="4 5">
    <name type="scientific">Emiliania huxleyi (strain CCMP1516)</name>
    <dbReference type="NCBI Taxonomy" id="280463"/>
    <lineage>
        <taxon>Eukaryota</taxon>
        <taxon>Haptista</taxon>
        <taxon>Haptophyta</taxon>
        <taxon>Prymnesiophyceae</taxon>
        <taxon>Isochrysidales</taxon>
        <taxon>Noelaerhabdaceae</taxon>
        <taxon>Emiliania</taxon>
    </lineage>
</organism>
<dbReference type="SUPFAM" id="SSF52799">
    <property type="entry name" value="(Phosphotyrosine protein) phosphatases II"/>
    <property type="match status" value="1"/>
</dbReference>
<feature type="domain" description="Myotubularin phosphatase" evidence="3">
    <location>
        <begin position="1"/>
        <end position="335"/>
    </location>
</feature>
<protein>
    <recommendedName>
        <fullName evidence="3">Myotubularin phosphatase domain-containing protein</fullName>
    </recommendedName>
</protein>
<evidence type="ECO:0000313" key="4">
    <source>
        <dbReference type="EnsemblProtists" id="EOD29226"/>
    </source>
</evidence>
<dbReference type="RefSeq" id="XP_005781655.1">
    <property type="nucleotide sequence ID" value="XM_005781598.1"/>
</dbReference>
<dbReference type="InterPro" id="IPR030564">
    <property type="entry name" value="Myotubularin"/>
</dbReference>
<feature type="binding site" evidence="2">
    <location>
        <begin position="194"/>
        <end position="200"/>
    </location>
    <ligand>
        <name>substrate</name>
    </ligand>
</feature>
<feature type="binding site" evidence="2">
    <location>
        <begin position="131"/>
        <end position="132"/>
    </location>
    <ligand>
        <name>substrate</name>
    </ligand>
</feature>
<dbReference type="Proteomes" id="UP000013827">
    <property type="component" value="Unassembled WGS sequence"/>
</dbReference>
<sequence>WRVTALNREYGLCATYPRLLAVPRAVTDEALSRAAAFRSGRRLPVLCWKDAFGVASICRCSQPLVGVANKRSADDEALLRAIGETNPIGDTLHILDCRPKLNAEVNQVKGKGYEHASNYAATRLTFMNIENIHAMRSSLKAFLAVLKKQAAAGETSMPELEKSGWLEHLRMVLRAALHAARLLEHDRASVVVHCSDGWDRTSQVTALAQLALDPTFRTRRGFETLVAKEWLSFGHQFAKRCGTIAPLERGAQSSEEQSSPVFLQYVDCVHQLCEQFPSAFEFNSLYLAELLHHLTSCLHGTLLGNCERQRADLPPTLPLWPALSEPRFVNQSYAP</sequence>
<dbReference type="PROSITE" id="PS51339">
    <property type="entry name" value="PPASE_MYOTUBULARIN"/>
    <property type="match status" value="1"/>
</dbReference>
<dbReference type="InterPro" id="IPR003595">
    <property type="entry name" value="Tyr_Pase_cat"/>
</dbReference>
<dbReference type="PROSITE" id="PS00383">
    <property type="entry name" value="TYR_PHOSPHATASE_1"/>
    <property type="match status" value="1"/>
</dbReference>
<dbReference type="Pfam" id="PF06602">
    <property type="entry name" value="Myotub-related"/>
    <property type="match status" value="1"/>
</dbReference>
<dbReference type="CDD" id="cd14507">
    <property type="entry name" value="PTP-MTM-like"/>
    <property type="match status" value="1"/>
</dbReference>
<evidence type="ECO:0000259" key="3">
    <source>
        <dbReference type="PROSITE" id="PS51339"/>
    </source>
</evidence>
<accession>A0A0D3K0E1</accession>
<dbReference type="InterPro" id="IPR029021">
    <property type="entry name" value="Prot-tyrosine_phosphatase-like"/>
</dbReference>
<reference evidence="5" key="1">
    <citation type="journal article" date="2013" name="Nature">
        <title>Pan genome of the phytoplankton Emiliania underpins its global distribution.</title>
        <authorList>
            <person name="Read B.A."/>
            <person name="Kegel J."/>
            <person name="Klute M.J."/>
            <person name="Kuo A."/>
            <person name="Lefebvre S.C."/>
            <person name="Maumus F."/>
            <person name="Mayer C."/>
            <person name="Miller J."/>
            <person name="Monier A."/>
            <person name="Salamov A."/>
            <person name="Young J."/>
            <person name="Aguilar M."/>
            <person name="Claverie J.M."/>
            <person name="Frickenhaus S."/>
            <person name="Gonzalez K."/>
            <person name="Herman E.K."/>
            <person name="Lin Y.C."/>
            <person name="Napier J."/>
            <person name="Ogata H."/>
            <person name="Sarno A.F."/>
            <person name="Shmutz J."/>
            <person name="Schroeder D."/>
            <person name="de Vargas C."/>
            <person name="Verret F."/>
            <person name="von Dassow P."/>
            <person name="Valentin K."/>
            <person name="Van de Peer Y."/>
            <person name="Wheeler G."/>
            <person name="Dacks J.B."/>
            <person name="Delwiche C.F."/>
            <person name="Dyhrman S.T."/>
            <person name="Glockner G."/>
            <person name="John U."/>
            <person name="Richards T."/>
            <person name="Worden A.Z."/>
            <person name="Zhang X."/>
            <person name="Grigoriev I.V."/>
            <person name="Allen A.E."/>
            <person name="Bidle K."/>
            <person name="Borodovsky M."/>
            <person name="Bowler C."/>
            <person name="Brownlee C."/>
            <person name="Cock J.M."/>
            <person name="Elias M."/>
            <person name="Gladyshev V.N."/>
            <person name="Groth M."/>
            <person name="Guda C."/>
            <person name="Hadaegh A."/>
            <person name="Iglesias-Rodriguez M.D."/>
            <person name="Jenkins J."/>
            <person name="Jones B.M."/>
            <person name="Lawson T."/>
            <person name="Leese F."/>
            <person name="Lindquist E."/>
            <person name="Lobanov A."/>
            <person name="Lomsadze A."/>
            <person name="Malik S.B."/>
            <person name="Marsh M.E."/>
            <person name="Mackinder L."/>
            <person name="Mock T."/>
            <person name="Mueller-Roeber B."/>
            <person name="Pagarete A."/>
            <person name="Parker M."/>
            <person name="Probert I."/>
            <person name="Quesneville H."/>
            <person name="Raines C."/>
            <person name="Rensing S.A."/>
            <person name="Riano-Pachon D.M."/>
            <person name="Richier S."/>
            <person name="Rokitta S."/>
            <person name="Shiraiwa Y."/>
            <person name="Soanes D.M."/>
            <person name="van der Giezen M."/>
            <person name="Wahlund T.M."/>
            <person name="Williams B."/>
            <person name="Wilson W."/>
            <person name="Wolfe G."/>
            <person name="Wurch L.L."/>
        </authorList>
    </citation>
    <scope>NUCLEOTIDE SEQUENCE</scope>
</reference>
<dbReference type="InterPro" id="IPR016130">
    <property type="entry name" value="Tyr_Pase_AS"/>
</dbReference>
<evidence type="ECO:0000256" key="2">
    <source>
        <dbReference type="PIRSR" id="PIRSR630564-2"/>
    </source>
</evidence>
<evidence type="ECO:0000256" key="1">
    <source>
        <dbReference type="PIRSR" id="PIRSR630564-1"/>
    </source>
</evidence>
<name>A0A0D3K0E1_EMIH1</name>
<dbReference type="PANTHER" id="PTHR10807:SF128">
    <property type="entry name" value="PHOSPHATIDYLINOSITOL-3,5-BISPHOSPHATE 3-PHOSPHATASE"/>
    <property type="match status" value="1"/>
</dbReference>
<dbReference type="eggNOG" id="KOG4471">
    <property type="taxonomic scope" value="Eukaryota"/>
</dbReference>
<dbReference type="OMA" id="ACARNTH"/>
<dbReference type="AlphaFoldDB" id="A0A0D3K0E1"/>
<keyword evidence="5" id="KW-1185">Reference proteome</keyword>
<reference evidence="4" key="2">
    <citation type="submission" date="2024-10" db="UniProtKB">
        <authorList>
            <consortium name="EnsemblProtists"/>
        </authorList>
    </citation>
    <scope>IDENTIFICATION</scope>
</reference>
<dbReference type="SMART" id="SM00404">
    <property type="entry name" value="PTPc_motif"/>
    <property type="match status" value="1"/>
</dbReference>
<dbReference type="STRING" id="2903.R1F1Y8"/>
<dbReference type="PANTHER" id="PTHR10807">
    <property type="entry name" value="MYOTUBULARIN-RELATED"/>
    <property type="match status" value="1"/>
</dbReference>
<dbReference type="InterPro" id="IPR010569">
    <property type="entry name" value="Myotubularin-like_Pase_dom"/>
</dbReference>
<dbReference type="GeneID" id="19046575"/>
<proteinExistence type="predicted"/>
<dbReference type="EnsemblProtists" id="EOD29226">
    <property type="protein sequence ID" value="EOD29226"/>
    <property type="gene ID" value="EMIHUDRAFT_41894"/>
</dbReference>
<evidence type="ECO:0000313" key="5">
    <source>
        <dbReference type="Proteomes" id="UP000013827"/>
    </source>
</evidence>
<dbReference type="KEGG" id="ehx:EMIHUDRAFT_41894"/>
<dbReference type="GO" id="GO:0005737">
    <property type="term" value="C:cytoplasm"/>
    <property type="evidence" value="ECO:0007669"/>
    <property type="project" value="TreeGrafter"/>
</dbReference>